<name>A0A8R1IQ10_CAEJA</name>
<dbReference type="AlphaFoldDB" id="A0A8R1IQ10"/>
<dbReference type="Gene3D" id="3.30.420.10">
    <property type="entry name" value="Ribonuclease H-like superfamily/Ribonuclease H"/>
    <property type="match status" value="1"/>
</dbReference>
<reference evidence="1" key="2">
    <citation type="submission" date="2022-06" db="UniProtKB">
        <authorList>
            <consortium name="EnsemblMetazoa"/>
        </authorList>
    </citation>
    <scope>IDENTIFICATION</scope>
    <source>
        <strain evidence="1">DF5081</strain>
    </source>
</reference>
<protein>
    <submittedName>
        <fullName evidence="1">Uncharacterized protein</fullName>
    </submittedName>
</protein>
<dbReference type="EnsemblMetazoa" id="CJA37444.1">
    <property type="protein sequence ID" value="CJA37444.1"/>
    <property type="gene ID" value="WBGene00213291"/>
</dbReference>
<reference evidence="2" key="1">
    <citation type="submission" date="2010-08" db="EMBL/GenBank/DDBJ databases">
        <authorList>
            <consortium name="Caenorhabditis japonica Sequencing Consortium"/>
            <person name="Wilson R.K."/>
        </authorList>
    </citation>
    <scope>NUCLEOTIDE SEQUENCE [LARGE SCALE GENOMIC DNA]</scope>
    <source>
        <strain evidence="2">DF5081</strain>
    </source>
</reference>
<dbReference type="PANTHER" id="PTHR46060">
    <property type="entry name" value="MARINER MOS1 TRANSPOSASE-LIKE PROTEIN"/>
    <property type="match status" value="1"/>
</dbReference>
<dbReference type="Proteomes" id="UP000005237">
    <property type="component" value="Unassembled WGS sequence"/>
</dbReference>
<evidence type="ECO:0000313" key="2">
    <source>
        <dbReference type="Proteomes" id="UP000005237"/>
    </source>
</evidence>
<dbReference type="PANTHER" id="PTHR46060:SF1">
    <property type="entry name" value="MARINER MOS1 TRANSPOSASE-LIKE PROTEIN"/>
    <property type="match status" value="1"/>
</dbReference>
<keyword evidence="2" id="KW-1185">Reference proteome</keyword>
<accession>A0A8R1IQ10</accession>
<organism evidence="1 2">
    <name type="scientific">Caenorhabditis japonica</name>
    <dbReference type="NCBI Taxonomy" id="281687"/>
    <lineage>
        <taxon>Eukaryota</taxon>
        <taxon>Metazoa</taxon>
        <taxon>Ecdysozoa</taxon>
        <taxon>Nematoda</taxon>
        <taxon>Chromadorea</taxon>
        <taxon>Rhabditida</taxon>
        <taxon>Rhabditina</taxon>
        <taxon>Rhabditomorpha</taxon>
        <taxon>Rhabditoidea</taxon>
        <taxon>Rhabditidae</taxon>
        <taxon>Peloderinae</taxon>
        <taxon>Caenorhabditis</taxon>
    </lineage>
</organism>
<dbReference type="InterPro" id="IPR001888">
    <property type="entry name" value="Transposase_1"/>
</dbReference>
<dbReference type="GO" id="GO:0003676">
    <property type="term" value="F:nucleic acid binding"/>
    <property type="evidence" value="ECO:0007669"/>
    <property type="project" value="InterPro"/>
</dbReference>
<dbReference type="InterPro" id="IPR036397">
    <property type="entry name" value="RNaseH_sf"/>
</dbReference>
<dbReference type="InterPro" id="IPR052709">
    <property type="entry name" value="Transposase-MT_Hybrid"/>
</dbReference>
<sequence>MFRIGELELNDSSHSGLPEAIDEVYLLEEDTRQLSRYIANKLGHSQSTVIRALRLGRTSECLSNLSTVDEKWTLYVNYHHELQWLKVGDSGASTPKGELHPKKWLLCIWWNVERPFHWELLRTNTTVTADQ</sequence>
<proteinExistence type="predicted"/>
<dbReference type="Pfam" id="PF01359">
    <property type="entry name" value="Transposase_1"/>
    <property type="match status" value="1"/>
</dbReference>
<evidence type="ECO:0000313" key="1">
    <source>
        <dbReference type="EnsemblMetazoa" id="CJA37444.1"/>
    </source>
</evidence>